<reference evidence="2" key="1">
    <citation type="submission" date="2021-06" db="EMBL/GenBank/DDBJ databases">
        <authorList>
            <person name="Kallberg Y."/>
            <person name="Tangrot J."/>
            <person name="Rosling A."/>
        </authorList>
    </citation>
    <scope>NUCLEOTIDE SEQUENCE</scope>
    <source>
        <strain evidence="2">UK204</strain>
    </source>
</reference>
<protein>
    <submittedName>
        <fullName evidence="2">5785_t:CDS:1</fullName>
    </submittedName>
</protein>
<dbReference type="AlphaFoldDB" id="A0A9N9CW78"/>
<dbReference type="EMBL" id="CAJVPQ010003114">
    <property type="protein sequence ID" value="CAG8618418.1"/>
    <property type="molecule type" value="Genomic_DNA"/>
</dbReference>
<keyword evidence="3" id="KW-1185">Reference proteome</keyword>
<proteinExistence type="predicted"/>
<accession>A0A9N9CW78</accession>
<name>A0A9N9CW78_9GLOM</name>
<organism evidence="2 3">
    <name type="scientific">Funneliformis caledonium</name>
    <dbReference type="NCBI Taxonomy" id="1117310"/>
    <lineage>
        <taxon>Eukaryota</taxon>
        <taxon>Fungi</taxon>
        <taxon>Fungi incertae sedis</taxon>
        <taxon>Mucoromycota</taxon>
        <taxon>Glomeromycotina</taxon>
        <taxon>Glomeromycetes</taxon>
        <taxon>Glomerales</taxon>
        <taxon>Glomeraceae</taxon>
        <taxon>Funneliformis</taxon>
    </lineage>
</organism>
<feature type="region of interest" description="Disordered" evidence="1">
    <location>
        <begin position="76"/>
        <end position="103"/>
    </location>
</feature>
<comment type="caution">
    <text evidence="2">The sequence shown here is derived from an EMBL/GenBank/DDBJ whole genome shotgun (WGS) entry which is preliminary data.</text>
</comment>
<evidence type="ECO:0000256" key="1">
    <source>
        <dbReference type="SAM" id="MobiDB-lite"/>
    </source>
</evidence>
<dbReference type="OrthoDB" id="2440099at2759"/>
<sequence length="241" mass="28612">MPPLSKREKQIKSLAKDKRKKNQNFTVPLENSDIDDNLEWKNEEEVIWRDDEKRAQAKKLLAKNGQPITNFFNPFQLQPHALNDPNKSDQKSNQSDNQESEHEDHCEYGQLIKSVEKELKQSNLDGGYKLRLIALLQYLMLVNHKEPKIKASLCIARQLNKGSYFARCLRVWEKLIRNGETIPISKWEKHCKIQSLLNDKDIQIQIVTYLRENKFEFYMADFIDYIKNIVFRHLELNRKQQ</sequence>
<gene>
    <name evidence="2" type="ORF">FCALED_LOCUS9429</name>
</gene>
<feature type="region of interest" description="Disordered" evidence="1">
    <location>
        <begin position="1"/>
        <end position="36"/>
    </location>
</feature>
<evidence type="ECO:0000313" key="2">
    <source>
        <dbReference type="EMBL" id="CAG8618418.1"/>
    </source>
</evidence>
<evidence type="ECO:0000313" key="3">
    <source>
        <dbReference type="Proteomes" id="UP000789570"/>
    </source>
</evidence>
<dbReference type="Proteomes" id="UP000789570">
    <property type="component" value="Unassembled WGS sequence"/>
</dbReference>
<feature type="compositionally biased region" description="Basic and acidic residues" evidence="1">
    <location>
        <begin position="1"/>
        <end position="16"/>
    </location>
</feature>